<name>A0ABD1S9J7_9LAMI</name>
<evidence type="ECO:0000313" key="2">
    <source>
        <dbReference type="Proteomes" id="UP001604336"/>
    </source>
</evidence>
<accession>A0ABD1S9J7</accession>
<organism evidence="1 2">
    <name type="scientific">Abeliophyllum distichum</name>
    <dbReference type="NCBI Taxonomy" id="126358"/>
    <lineage>
        <taxon>Eukaryota</taxon>
        <taxon>Viridiplantae</taxon>
        <taxon>Streptophyta</taxon>
        <taxon>Embryophyta</taxon>
        <taxon>Tracheophyta</taxon>
        <taxon>Spermatophyta</taxon>
        <taxon>Magnoliopsida</taxon>
        <taxon>eudicotyledons</taxon>
        <taxon>Gunneridae</taxon>
        <taxon>Pentapetalae</taxon>
        <taxon>asterids</taxon>
        <taxon>lamiids</taxon>
        <taxon>Lamiales</taxon>
        <taxon>Oleaceae</taxon>
        <taxon>Forsythieae</taxon>
        <taxon>Abeliophyllum</taxon>
    </lineage>
</organism>
<gene>
    <name evidence="1" type="ORF">Adt_22960</name>
</gene>
<protein>
    <submittedName>
        <fullName evidence="1">Retrovirus-related Pol polyprotein from transposon TNT 1-94</fullName>
    </submittedName>
</protein>
<dbReference type="EMBL" id="JBFOLK010000007">
    <property type="protein sequence ID" value="KAL2497410.1"/>
    <property type="molecule type" value="Genomic_DNA"/>
</dbReference>
<dbReference type="Proteomes" id="UP001604336">
    <property type="component" value="Unassembled WGS sequence"/>
</dbReference>
<comment type="caution">
    <text evidence="1">The sequence shown here is derived from an EMBL/GenBank/DDBJ whole genome shotgun (WGS) entry which is preliminary data.</text>
</comment>
<proteinExistence type="predicted"/>
<sequence>MNLEELIVRLRIEEGNKKFDKKSGGQFGQAKAKIVESSSKINKKIKHFGDALKKDNKMNAKKFKDYCYNGEKAGHRASECCKPKKQKAQTNVIESDILSENIKELNLSAVVSQCNNIENPRE</sequence>
<reference evidence="2" key="1">
    <citation type="submission" date="2024-07" db="EMBL/GenBank/DDBJ databases">
        <title>Two chromosome-level genome assemblies of Korean endemic species Abeliophyllum distichum and Forsythia ovata (Oleaceae).</title>
        <authorList>
            <person name="Jang H."/>
        </authorList>
    </citation>
    <scope>NUCLEOTIDE SEQUENCE [LARGE SCALE GENOMIC DNA]</scope>
</reference>
<evidence type="ECO:0000313" key="1">
    <source>
        <dbReference type="EMBL" id="KAL2497410.1"/>
    </source>
</evidence>
<dbReference type="AlphaFoldDB" id="A0ABD1S9J7"/>
<keyword evidence="2" id="KW-1185">Reference proteome</keyword>